<sequence length="309" mass="34358">MDDVEPVPHGRTARRLTWEFLPPKLRGEIQRRLGSRVVSGESRDAGFTPGFASVLTGEDGRQVFVKAASKVAQAYAADSYRDEARKLTALPASVPAPELLWVHEDDLWIAVGMRVVAGRPPTRPWVREELDRALEVAEQIAEATAPVPAMGLEPITAVIGGFDRFWFRAADRPHRDEAAELAAAYVELPMDAFCHTDLRDDNILLTAEPAGDVAVDWNWPTLATPWQDSVDLLVSAWGDGLDADAVLAQRRLTRDVDPEHIDMWLAALCGYMVESSRKKAPSNSPYLRVHGRWYAAALWGWLGERRGWS</sequence>
<feature type="domain" description="Aminoglycoside phosphotransferase" evidence="1">
    <location>
        <begin position="55"/>
        <end position="251"/>
    </location>
</feature>
<dbReference type="Pfam" id="PF01636">
    <property type="entry name" value="APH"/>
    <property type="match status" value="1"/>
</dbReference>
<organism evidence="2 3">
    <name type="scientific">Nocardioides mangrovicus</name>
    <dbReference type="NCBI Taxonomy" id="2478913"/>
    <lineage>
        <taxon>Bacteria</taxon>
        <taxon>Bacillati</taxon>
        <taxon>Actinomycetota</taxon>
        <taxon>Actinomycetes</taxon>
        <taxon>Propionibacteriales</taxon>
        <taxon>Nocardioidaceae</taxon>
        <taxon>Nocardioides</taxon>
    </lineage>
</organism>
<protein>
    <recommendedName>
        <fullName evidence="1">Aminoglycoside phosphotransferase domain-containing protein</fullName>
    </recommendedName>
</protein>
<reference evidence="2 3" key="1">
    <citation type="submission" date="2018-10" db="EMBL/GenBank/DDBJ databases">
        <title>Marmoricola sp. 4Q3S-7 whole genome shotgun sequence.</title>
        <authorList>
            <person name="Li F."/>
        </authorList>
    </citation>
    <scope>NUCLEOTIDE SEQUENCE [LARGE SCALE GENOMIC DNA]</scope>
    <source>
        <strain evidence="2 3">4Q3S-7</strain>
    </source>
</reference>
<evidence type="ECO:0000259" key="1">
    <source>
        <dbReference type="Pfam" id="PF01636"/>
    </source>
</evidence>
<keyword evidence="3" id="KW-1185">Reference proteome</keyword>
<gene>
    <name evidence="2" type="ORF">D9V37_06695</name>
</gene>
<dbReference type="EMBL" id="RDBE01000006">
    <property type="protein sequence ID" value="RLV49606.1"/>
    <property type="molecule type" value="Genomic_DNA"/>
</dbReference>
<proteinExistence type="predicted"/>
<dbReference type="AlphaFoldDB" id="A0A3L8P2H1"/>
<evidence type="ECO:0000313" key="2">
    <source>
        <dbReference type="EMBL" id="RLV49606.1"/>
    </source>
</evidence>
<dbReference type="Proteomes" id="UP000281708">
    <property type="component" value="Unassembled WGS sequence"/>
</dbReference>
<comment type="caution">
    <text evidence="2">The sequence shown here is derived from an EMBL/GenBank/DDBJ whole genome shotgun (WGS) entry which is preliminary data.</text>
</comment>
<accession>A0A3L8P2H1</accession>
<dbReference type="InterPro" id="IPR002575">
    <property type="entry name" value="Aminoglycoside_PTrfase"/>
</dbReference>
<name>A0A3L8P2H1_9ACTN</name>
<evidence type="ECO:0000313" key="3">
    <source>
        <dbReference type="Proteomes" id="UP000281708"/>
    </source>
</evidence>
<dbReference type="InterPro" id="IPR011009">
    <property type="entry name" value="Kinase-like_dom_sf"/>
</dbReference>
<dbReference type="SUPFAM" id="SSF56112">
    <property type="entry name" value="Protein kinase-like (PK-like)"/>
    <property type="match status" value="1"/>
</dbReference>